<accession>A0AAI9YY26</accession>
<gene>
    <name evidence="1" type="ORF">CCOS01_07623</name>
</gene>
<dbReference type="PANTHER" id="PTHR42849:SF1">
    <property type="entry name" value="N-ACETYLNEURAMINATE LYASE"/>
    <property type="match status" value="1"/>
</dbReference>
<keyword evidence="2" id="KW-1185">Reference proteome</keyword>
<protein>
    <submittedName>
        <fullName evidence="1">Dihydrodipicolinate synthase</fullName>
    </submittedName>
</protein>
<reference evidence="1 2" key="1">
    <citation type="submission" date="2016-10" db="EMBL/GenBank/DDBJ databases">
        <title>The genome sequence of Colletotrichum fioriniae PJ7.</title>
        <authorList>
            <person name="Baroncelli R."/>
        </authorList>
    </citation>
    <scope>NUCLEOTIDE SEQUENCE [LARGE SCALE GENOMIC DNA]</scope>
    <source>
        <strain evidence="1 2">IMI 309622</strain>
    </source>
</reference>
<dbReference type="Pfam" id="PF00701">
    <property type="entry name" value="DHDPS"/>
    <property type="match status" value="1"/>
</dbReference>
<dbReference type="Proteomes" id="UP001240678">
    <property type="component" value="Unassembled WGS sequence"/>
</dbReference>
<evidence type="ECO:0000313" key="1">
    <source>
        <dbReference type="EMBL" id="KAK1527361.1"/>
    </source>
</evidence>
<dbReference type="GO" id="GO:0019262">
    <property type="term" value="P:N-acetylneuraminate catabolic process"/>
    <property type="evidence" value="ECO:0007669"/>
    <property type="project" value="TreeGrafter"/>
</dbReference>
<dbReference type="GeneID" id="85339333"/>
<dbReference type="RefSeq" id="XP_060313678.1">
    <property type="nucleotide sequence ID" value="XM_060455786.1"/>
</dbReference>
<proteinExistence type="predicted"/>
<dbReference type="PANTHER" id="PTHR42849">
    <property type="entry name" value="N-ACETYLNEURAMINATE LYASE"/>
    <property type="match status" value="1"/>
</dbReference>
<dbReference type="CDD" id="cd00408">
    <property type="entry name" value="DHDPS-like"/>
    <property type="match status" value="1"/>
</dbReference>
<dbReference type="SUPFAM" id="SSF51569">
    <property type="entry name" value="Aldolase"/>
    <property type="match status" value="1"/>
</dbReference>
<dbReference type="GO" id="GO:0005829">
    <property type="term" value="C:cytosol"/>
    <property type="evidence" value="ECO:0007669"/>
    <property type="project" value="TreeGrafter"/>
</dbReference>
<dbReference type="InterPro" id="IPR002220">
    <property type="entry name" value="DapA-like"/>
</dbReference>
<sequence length="142" mass="15202">MSKGAGELAVHAAQAGAAAVIVIPPYYEAHNLEETRKFLQDIHNASGLPILYYNIPSISGLTLSAQNIASLSDVGVKYLKDTSGNAPVLTDLLLTYGQKITTFNDLNTLTFYGLAAGTKGSIWGAVNIIPELSVELWNEPWP</sequence>
<dbReference type="InterPro" id="IPR013785">
    <property type="entry name" value="Aldolase_TIM"/>
</dbReference>
<organism evidence="1 2">
    <name type="scientific">Colletotrichum costaricense</name>
    <dbReference type="NCBI Taxonomy" id="1209916"/>
    <lineage>
        <taxon>Eukaryota</taxon>
        <taxon>Fungi</taxon>
        <taxon>Dikarya</taxon>
        <taxon>Ascomycota</taxon>
        <taxon>Pezizomycotina</taxon>
        <taxon>Sordariomycetes</taxon>
        <taxon>Hypocreomycetidae</taxon>
        <taxon>Glomerellales</taxon>
        <taxon>Glomerellaceae</taxon>
        <taxon>Colletotrichum</taxon>
        <taxon>Colletotrichum acutatum species complex</taxon>
    </lineage>
</organism>
<comment type="caution">
    <text evidence="1">The sequence shown here is derived from an EMBL/GenBank/DDBJ whole genome shotgun (WGS) entry which is preliminary data.</text>
</comment>
<dbReference type="GO" id="GO:0008747">
    <property type="term" value="F:N-acetylneuraminate lyase activity"/>
    <property type="evidence" value="ECO:0007669"/>
    <property type="project" value="TreeGrafter"/>
</dbReference>
<dbReference type="AlphaFoldDB" id="A0AAI9YY26"/>
<evidence type="ECO:0000313" key="2">
    <source>
        <dbReference type="Proteomes" id="UP001240678"/>
    </source>
</evidence>
<dbReference type="EMBL" id="MOOE01000007">
    <property type="protein sequence ID" value="KAK1527361.1"/>
    <property type="molecule type" value="Genomic_DNA"/>
</dbReference>
<dbReference type="Gene3D" id="3.20.20.70">
    <property type="entry name" value="Aldolase class I"/>
    <property type="match status" value="1"/>
</dbReference>
<name>A0AAI9YY26_9PEZI</name>